<evidence type="ECO:0000256" key="2">
    <source>
        <dbReference type="ARBA" id="ARBA00022729"/>
    </source>
</evidence>
<dbReference type="eggNOG" id="arCOG09012">
    <property type="taxonomic scope" value="Archaea"/>
</dbReference>
<dbReference type="GO" id="GO:0016829">
    <property type="term" value="F:lyase activity"/>
    <property type="evidence" value="ECO:0007669"/>
    <property type="project" value="UniProtKB-KW"/>
</dbReference>
<evidence type="ECO:0000313" key="6">
    <source>
        <dbReference type="EMBL" id="ABW02708.1"/>
    </source>
</evidence>
<reference evidence="6 7" key="1">
    <citation type="submission" date="2007-10" db="EMBL/GenBank/DDBJ databases">
        <title>Complete sequence of Caldivirga maquilingensis IC-167.</title>
        <authorList>
            <consortium name="US DOE Joint Genome Institute"/>
            <person name="Copeland A."/>
            <person name="Lucas S."/>
            <person name="Lapidus A."/>
            <person name="Barry K."/>
            <person name="Glavina del Rio T."/>
            <person name="Dalin E."/>
            <person name="Tice H."/>
            <person name="Pitluck S."/>
            <person name="Saunders E."/>
            <person name="Brettin T."/>
            <person name="Bruce D."/>
            <person name="Detter J.C."/>
            <person name="Han C."/>
            <person name="Schmutz J."/>
            <person name="Larimer F."/>
            <person name="Land M."/>
            <person name="Hauser L."/>
            <person name="Kyrpides N."/>
            <person name="Ivanova N."/>
            <person name="Biddle J.F."/>
            <person name="Zhang Z."/>
            <person name="Fitz-Gibbon S.T."/>
            <person name="Lowe T.M."/>
            <person name="Saltikov C."/>
            <person name="House C.H."/>
            <person name="Richardson P."/>
        </authorList>
    </citation>
    <scope>NUCLEOTIDE SEQUENCE [LARGE SCALE GENOMIC DNA]</scope>
    <source>
        <strain evidence="7">ATCC 700844 / DSM 13496 / JCM 10307 / IC-167</strain>
    </source>
</reference>
<dbReference type="InterPro" id="IPR012480">
    <property type="entry name" value="Hepar_II_III_C"/>
</dbReference>
<keyword evidence="2" id="KW-0732">Signal</keyword>
<accession>A8MBH5</accession>
<keyword evidence="7" id="KW-1185">Reference proteome</keyword>
<dbReference type="Proteomes" id="UP000001137">
    <property type="component" value="Chromosome"/>
</dbReference>
<organism evidence="6 7">
    <name type="scientific">Caldivirga maquilingensis (strain ATCC 700844 / DSM 13496 / JCM 10307 / IC-167)</name>
    <dbReference type="NCBI Taxonomy" id="397948"/>
    <lineage>
        <taxon>Archaea</taxon>
        <taxon>Thermoproteota</taxon>
        <taxon>Thermoprotei</taxon>
        <taxon>Thermoproteales</taxon>
        <taxon>Thermoproteaceae</taxon>
        <taxon>Caldivirga</taxon>
    </lineage>
</organism>
<dbReference type="Gene3D" id="1.50.10.100">
    <property type="entry name" value="Chondroitin AC/alginate lyase"/>
    <property type="match status" value="1"/>
</dbReference>
<dbReference type="Pfam" id="PF07940">
    <property type="entry name" value="Hepar_II_III_C"/>
    <property type="match status" value="1"/>
</dbReference>
<evidence type="ECO:0000313" key="7">
    <source>
        <dbReference type="Proteomes" id="UP000001137"/>
    </source>
</evidence>
<protein>
    <submittedName>
        <fullName evidence="6">Heparinase II/III family protein</fullName>
    </submittedName>
</protein>
<dbReference type="KEGG" id="cma:Cmaq_1891"/>
<feature type="domain" description="Heparinase II/III-like C-terminal" evidence="5">
    <location>
        <begin position="722"/>
        <end position="888"/>
    </location>
</feature>
<dbReference type="HOGENOM" id="CLU_306037_0_0_2"/>
<keyword evidence="4" id="KW-0456">Lyase</keyword>
<name>A8MBH5_CALMQ</name>
<dbReference type="Gene3D" id="2.70.98.70">
    <property type="match status" value="1"/>
</dbReference>
<dbReference type="EMBL" id="CP000852">
    <property type="protein sequence ID" value="ABW02708.1"/>
    <property type="molecule type" value="Genomic_DNA"/>
</dbReference>
<keyword evidence="3" id="KW-0574">Periplasm</keyword>
<dbReference type="PANTHER" id="PTHR39210:SF1">
    <property type="entry name" value="HEPARIN-SULFATE LYASE"/>
    <property type="match status" value="1"/>
</dbReference>
<gene>
    <name evidence="6" type="ordered locus">Cmaq_1891</name>
</gene>
<evidence type="ECO:0000259" key="5">
    <source>
        <dbReference type="Pfam" id="PF07940"/>
    </source>
</evidence>
<dbReference type="PANTHER" id="PTHR39210">
    <property type="entry name" value="HEPARIN-SULFATE LYASE"/>
    <property type="match status" value="1"/>
</dbReference>
<dbReference type="GeneID" id="5710237"/>
<dbReference type="RefSeq" id="WP_012186927.1">
    <property type="nucleotide sequence ID" value="NC_009954.1"/>
</dbReference>
<dbReference type="GO" id="GO:0042597">
    <property type="term" value="C:periplasmic space"/>
    <property type="evidence" value="ECO:0007669"/>
    <property type="project" value="UniProtKB-SubCell"/>
</dbReference>
<comment type="subcellular location">
    <subcellularLocation>
        <location evidence="1">Periplasm</location>
    </subcellularLocation>
</comment>
<evidence type="ECO:0000256" key="1">
    <source>
        <dbReference type="ARBA" id="ARBA00004418"/>
    </source>
</evidence>
<dbReference type="AlphaFoldDB" id="A8MBH5"/>
<dbReference type="SUPFAM" id="SSF48230">
    <property type="entry name" value="Chondroitin AC/alginate lyase"/>
    <property type="match status" value="1"/>
</dbReference>
<proteinExistence type="predicted"/>
<evidence type="ECO:0000256" key="3">
    <source>
        <dbReference type="ARBA" id="ARBA00022764"/>
    </source>
</evidence>
<evidence type="ECO:0000256" key="4">
    <source>
        <dbReference type="ARBA" id="ARBA00023239"/>
    </source>
</evidence>
<dbReference type="InterPro" id="IPR008929">
    <property type="entry name" value="Chondroitin_lyas"/>
</dbReference>
<dbReference type="STRING" id="397948.Cmaq_1891"/>
<sequence>MITLENNNIRLIIHEASGTVVELLDKRSNAQHLLARKPELELMEPGMGILEIEPFIKSRRSIVNLSDDSVTLRVEEEGRVLIKEVKLMRQGALITIKATGVSRVRELIHVACGNGGYWGEALGAMYNCRYFVKFGFTEPPNSFSSVGLKPPVSGFRFSKHSYSDRYFPELKWIAFINEGRLTGLLVKCLSPCYGIVEDQFFNTELNLVANGEGEVSLKYELTLFNGLSRVDYVDDELIIGINSPSVVKPGDTINGSLSVYSLTGSGGFSINGYVKLVKSMPTLGRRGYDVDRVRVGESRLGLTLEHDTINLKPGEVSTVGFTTEPMRWSMEDTLYEVPYLEFNINGKVASRAFSINPDYAAALNALGRRNPGLVNHVGDWSDEVEGFYDDKSASIPIYELAAEDFSTSRRLIKVRQLPEWAVRVLKEYLSGDVKVYPAIFLDLSKATRDGYVTSALADMILKSASSHVFLGSPINDALKGLEMVASAYERGELIHWFNGIHGGAGSAGMLQLILAYDLIEDELPEELKTRLKLMFRWAQGELIKLTNAWAGNWELTEALALLAISSKFNFNNSKLGLIKAESVLRSTLNYFLNDGGWLEESAGYHNAVLNMVTWGAELLRLNGIDLYSITSNGEPVIKKAAYWLWNVLDPRYRTPALEDSGDDIPNPDPFIVGGVRYNDPVLLKVGLRLMELGSRPTSLFSALALADGHDLIKSPIEPRHEQVTVLDDSGRFIVRSSDEPNATYFILDYGPHGAWHGHPDKLSFELHSNGEPLIVDAGSGGYYSDLHWKWSRRSIAHNTVTLEDKDQLETRGRLVRYWVNGNDVYAVFEANTYPGVNHKRGVVALGKLIYVVLDKINGVGKFRWSIHCMGDVVYMRKNSIALTTGSTDYVIALPKTPEVTYGWRGHSIRTVYMYYEDYSDGELTMWGIIIPFKAEVSFNGSEVVISNGGLNYIVRPLELYNSLFNNLY</sequence>
<dbReference type="OrthoDB" id="374984at2157"/>
<dbReference type="eggNOG" id="arCOG08116">
    <property type="taxonomic scope" value="Archaea"/>
</dbReference>